<dbReference type="AlphaFoldDB" id="A0A2A4F2V0"/>
<name>A0A2A4F2V0_9BURK</name>
<proteinExistence type="predicted"/>
<accession>A0A2A4F2V0</accession>
<evidence type="ECO:0008006" key="3">
    <source>
        <dbReference type="Google" id="ProtNLM"/>
    </source>
</evidence>
<dbReference type="EMBL" id="MTZV01000003">
    <property type="protein sequence ID" value="PCE27032.1"/>
    <property type="molecule type" value="Genomic_DNA"/>
</dbReference>
<dbReference type="OrthoDB" id="5885326at2"/>
<evidence type="ECO:0000313" key="2">
    <source>
        <dbReference type="Proteomes" id="UP000218022"/>
    </source>
</evidence>
<dbReference type="RefSeq" id="WP_096719437.1">
    <property type="nucleotide sequence ID" value="NZ_MTZV01000003.1"/>
</dbReference>
<evidence type="ECO:0000313" key="1">
    <source>
        <dbReference type="EMBL" id="PCE27032.1"/>
    </source>
</evidence>
<comment type="caution">
    <text evidence="1">The sequence shown here is derived from an EMBL/GenBank/DDBJ whole genome shotgun (WGS) entry which is preliminary data.</text>
</comment>
<sequence>MTIADDLGLLMQNHDDEPQAAAEALHKIAELDVPTDQLGRFTWLVDHVIGEKFDRWSEAHELIVKVISRHASLPQPALRHAAVAAHLSGNLLAGMALERRMTQDSVRADQATIAVRASAISFSISPARAVDAAVALLSITEGVEQWGDASGVDATIASSLNNAVSALLELDDETVGHADVRVAMIQGAAAARTLWQRAGTWVNHERADYLCALVFNRIADYANALEAAERGRQLIETNGSEDVDRAFLLLESARALIGLARKAEGVERLRQAETITQEWNDEGLTKWFEEKAQPVRDLAG</sequence>
<dbReference type="Proteomes" id="UP000218022">
    <property type="component" value="Unassembled WGS sequence"/>
</dbReference>
<organism evidence="1 2">
    <name type="scientific">Paraburkholderia acidicola</name>
    <dbReference type="NCBI Taxonomy" id="1912599"/>
    <lineage>
        <taxon>Bacteria</taxon>
        <taxon>Pseudomonadati</taxon>
        <taxon>Pseudomonadota</taxon>
        <taxon>Betaproteobacteria</taxon>
        <taxon>Burkholderiales</taxon>
        <taxon>Burkholderiaceae</taxon>
        <taxon>Paraburkholderia</taxon>
    </lineage>
</organism>
<gene>
    <name evidence="1" type="ORF">BWP39_09590</name>
</gene>
<reference evidence="1 2" key="1">
    <citation type="submission" date="2017-01" db="EMBL/GenBank/DDBJ databases">
        <title>Whole-Genome Shotgun Sequencing of Two beta-Proteobacterial Species in Search of the Bulgecin Biosynthetic Cluster.</title>
        <authorList>
            <person name="Horsman M.E."/>
            <person name="Marous D.R."/>
            <person name="Li R."/>
            <person name="Oliver R.A."/>
            <person name="Byun B."/>
            <person name="Emrich S.J."/>
            <person name="Boggess B."/>
            <person name="Townsend C.A."/>
            <person name="Mobashery S."/>
        </authorList>
    </citation>
    <scope>NUCLEOTIDE SEQUENCE [LARGE SCALE GENOMIC DNA]</scope>
    <source>
        <strain evidence="1 2">ATCC 31363</strain>
    </source>
</reference>
<protein>
    <recommendedName>
        <fullName evidence="3">MalT-like TPR region domain-containing protein</fullName>
    </recommendedName>
</protein>